<sequence length="581" mass="63527">MGPVHALLLLALGAVGTASLQPIFLVPGVGGSSLWAETKDAEVPECAEWSRKPNGKYTREKHRIWLSFYELLWPTCWSAVLEMDFNKSSSQFESKKGVFVEPDNFGGLSGLSHIGHLTKNTPVVAEFAKLIENLQEKGYEEGKTLFGIPYDFRLAPQQIDWERVKKLAEDAVQKNGGKRLVWVAHSMGNLMSTYIFNNVVSKAWKDKHIEVFLSAAAPYGGALYALPAVISGDMEMFKVKGVQMVKRSAVRRVNRNAGTASILALRESVGPLSFSLFGVRGGLPSRSSRDLKTGATEEEEEKFEDEMNEMIQRFAGESDFNSIAGVPGAPLKPPSLMGRNLTGTYTAQNWTLLLPQPERSNIEATLSQVPDLKLDEDPGIPSICVWGTGLKVPSAVGWAEKSLNAEPEVLSSTDGDGTVAVQSASACSNWKSNRLSVSVKSEHLELLFSSDLQKAVGLLGEKGVDQAVKEMKKKGNLKEGDVLIELSRQKLRGPLSGLTQVTVPLRLNRPSNDMISSNATISSGSRTENIGEAFEVYLEATKASRSEDEETLRREFERLAAEKGVQAEGVKREEKEVVVVV</sequence>
<gene>
    <name evidence="2" type="ORF">Cvel_9886</name>
</gene>
<dbReference type="GO" id="GO:0008374">
    <property type="term" value="F:O-acyltransferase activity"/>
    <property type="evidence" value="ECO:0007669"/>
    <property type="project" value="InterPro"/>
</dbReference>
<reference evidence="2" key="1">
    <citation type="submission" date="2014-11" db="EMBL/GenBank/DDBJ databases">
        <authorList>
            <person name="Otto D Thomas"/>
            <person name="Naeem Raeece"/>
        </authorList>
    </citation>
    <scope>NUCLEOTIDE SEQUENCE</scope>
</reference>
<dbReference type="Pfam" id="PF02450">
    <property type="entry name" value="LCAT"/>
    <property type="match status" value="2"/>
</dbReference>
<proteinExistence type="predicted"/>
<dbReference type="EMBL" id="CDMZ01004605">
    <property type="protein sequence ID" value="CEM50259.1"/>
    <property type="molecule type" value="Genomic_DNA"/>
</dbReference>
<dbReference type="SUPFAM" id="SSF53474">
    <property type="entry name" value="alpha/beta-Hydrolases"/>
    <property type="match status" value="1"/>
</dbReference>
<name>A0A0G4I085_9ALVE</name>
<dbReference type="PANTHER" id="PTHR11440">
    <property type="entry name" value="LECITHIN-CHOLESTEROL ACYLTRANSFERASE-RELATED"/>
    <property type="match status" value="1"/>
</dbReference>
<dbReference type="PhylomeDB" id="A0A0G4I085"/>
<keyword evidence="1" id="KW-0732">Signal</keyword>
<organism evidence="2">
    <name type="scientific">Chromera velia CCMP2878</name>
    <dbReference type="NCBI Taxonomy" id="1169474"/>
    <lineage>
        <taxon>Eukaryota</taxon>
        <taxon>Sar</taxon>
        <taxon>Alveolata</taxon>
        <taxon>Colpodellida</taxon>
        <taxon>Chromeraceae</taxon>
        <taxon>Chromera</taxon>
    </lineage>
</organism>
<dbReference type="InterPro" id="IPR029058">
    <property type="entry name" value="AB_hydrolase_fold"/>
</dbReference>
<dbReference type="Gene3D" id="3.40.50.1820">
    <property type="entry name" value="alpha/beta hydrolase"/>
    <property type="match status" value="1"/>
</dbReference>
<evidence type="ECO:0000313" key="2">
    <source>
        <dbReference type="EMBL" id="CEM50259.1"/>
    </source>
</evidence>
<protein>
    <submittedName>
        <fullName evidence="2">Uncharacterized protein</fullName>
    </submittedName>
</protein>
<accession>A0A0G4I085</accession>
<evidence type="ECO:0000256" key="1">
    <source>
        <dbReference type="SAM" id="SignalP"/>
    </source>
</evidence>
<dbReference type="VEuPathDB" id="CryptoDB:Cvel_9886"/>
<dbReference type="GO" id="GO:0006629">
    <property type="term" value="P:lipid metabolic process"/>
    <property type="evidence" value="ECO:0007669"/>
    <property type="project" value="InterPro"/>
</dbReference>
<dbReference type="AlphaFoldDB" id="A0A0G4I085"/>
<dbReference type="InterPro" id="IPR003386">
    <property type="entry name" value="LACT/PDAT_acylTrfase"/>
</dbReference>
<feature type="chain" id="PRO_5005191982" evidence="1">
    <location>
        <begin position="20"/>
        <end position="581"/>
    </location>
</feature>
<feature type="signal peptide" evidence="1">
    <location>
        <begin position="1"/>
        <end position="19"/>
    </location>
</feature>